<evidence type="ECO:0000313" key="3">
    <source>
        <dbReference type="Proteomes" id="UP000184600"/>
    </source>
</evidence>
<dbReference type="STRING" id="1117707.VQ7734_03278"/>
<keyword evidence="3" id="KW-1185">Reference proteome</keyword>
<feature type="transmembrane region" description="Helical" evidence="1">
    <location>
        <begin position="41"/>
        <end position="62"/>
    </location>
</feature>
<reference evidence="3" key="1">
    <citation type="submission" date="2016-12" db="EMBL/GenBank/DDBJ databases">
        <authorList>
            <person name="Rodrigo-Torres L."/>
            <person name="Arahal R.D."/>
            <person name="Lucena T."/>
        </authorList>
    </citation>
    <scope>NUCLEOTIDE SEQUENCE [LARGE SCALE GENOMIC DNA]</scope>
</reference>
<sequence>MNTKISPPERSALFSGENETIWHKRLDLFLRAEYIMKRFQLIFALSLGICLLSITFLGFGLFSAQIITAVPFTLALLTTLISAFMATFFKPLVRLSRSHRNDLSRRFYQNHIRVEFQDNAILLRNIRNSQIIIYRSRHG</sequence>
<evidence type="ECO:0000313" key="2">
    <source>
        <dbReference type="EMBL" id="SHO57508.1"/>
    </source>
</evidence>
<dbReference type="RefSeq" id="WP_073584525.1">
    <property type="nucleotide sequence ID" value="NZ_AP024897.1"/>
</dbReference>
<keyword evidence="1" id="KW-0812">Transmembrane</keyword>
<keyword evidence="1" id="KW-0472">Membrane</keyword>
<organism evidence="2 3">
    <name type="scientific">Vibrio quintilis</name>
    <dbReference type="NCBI Taxonomy" id="1117707"/>
    <lineage>
        <taxon>Bacteria</taxon>
        <taxon>Pseudomonadati</taxon>
        <taxon>Pseudomonadota</taxon>
        <taxon>Gammaproteobacteria</taxon>
        <taxon>Vibrionales</taxon>
        <taxon>Vibrionaceae</taxon>
        <taxon>Vibrio</taxon>
    </lineage>
</organism>
<dbReference type="OrthoDB" id="7068253at2"/>
<name>A0A1M7YY09_9VIBR</name>
<dbReference type="EMBL" id="FRFG01000042">
    <property type="protein sequence ID" value="SHO57508.1"/>
    <property type="molecule type" value="Genomic_DNA"/>
</dbReference>
<protein>
    <submittedName>
        <fullName evidence="2">Uncharacterized protein</fullName>
    </submittedName>
</protein>
<evidence type="ECO:0000256" key="1">
    <source>
        <dbReference type="SAM" id="Phobius"/>
    </source>
</evidence>
<dbReference type="AlphaFoldDB" id="A0A1M7YY09"/>
<gene>
    <name evidence="2" type="ORF">VQ7734_03278</name>
</gene>
<keyword evidence="1" id="KW-1133">Transmembrane helix</keyword>
<feature type="transmembrane region" description="Helical" evidence="1">
    <location>
        <begin position="68"/>
        <end position="89"/>
    </location>
</feature>
<dbReference type="Proteomes" id="UP000184600">
    <property type="component" value="Unassembled WGS sequence"/>
</dbReference>
<proteinExistence type="predicted"/>
<accession>A0A1M7YY09</accession>